<evidence type="ECO:0000256" key="9">
    <source>
        <dbReference type="ARBA" id="ARBA00023004"/>
    </source>
</evidence>
<comment type="cofactor">
    <cofactor evidence="1 11">
        <name>heme</name>
        <dbReference type="ChEBI" id="CHEBI:30413"/>
    </cofactor>
</comment>
<dbReference type="AlphaFoldDB" id="A0A8K0GM87"/>
<dbReference type="PRINTS" id="PR00465">
    <property type="entry name" value="EP450IV"/>
</dbReference>
<dbReference type="SUPFAM" id="SSF48264">
    <property type="entry name" value="Cytochrome P450"/>
    <property type="match status" value="1"/>
</dbReference>
<dbReference type="PROSITE" id="PS00086">
    <property type="entry name" value="CYTOCHROME_P450"/>
    <property type="match status" value="1"/>
</dbReference>
<dbReference type="GO" id="GO:0020037">
    <property type="term" value="F:heme binding"/>
    <property type="evidence" value="ECO:0007669"/>
    <property type="project" value="InterPro"/>
</dbReference>
<evidence type="ECO:0000256" key="1">
    <source>
        <dbReference type="ARBA" id="ARBA00001971"/>
    </source>
</evidence>
<evidence type="ECO:0000256" key="7">
    <source>
        <dbReference type="ARBA" id="ARBA00022723"/>
    </source>
</evidence>
<evidence type="ECO:0000256" key="4">
    <source>
        <dbReference type="ARBA" id="ARBA00004406"/>
    </source>
</evidence>
<dbReference type="Proteomes" id="UP000801492">
    <property type="component" value="Unassembled WGS sequence"/>
</dbReference>
<feature type="binding site" description="axial binding residue" evidence="11">
    <location>
        <position position="79"/>
    </location>
    <ligand>
        <name>heme</name>
        <dbReference type="ChEBI" id="CHEBI:30413"/>
    </ligand>
    <ligandPart>
        <name>Fe</name>
        <dbReference type="ChEBI" id="CHEBI:18248"/>
    </ligandPart>
</feature>
<evidence type="ECO:0000256" key="2">
    <source>
        <dbReference type="ARBA" id="ARBA00003690"/>
    </source>
</evidence>
<dbReference type="PANTHER" id="PTHR24291">
    <property type="entry name" value="CYTOCHROME P450 FAMILY 4"/>
    <property type="match status" value="1"/>
</dbReference>
<evidence type="ECO:0008006" key="15">
    <source>
        <dbReference type="Google" id="ProtNLM"/>
    </source>
</evidence>
<comment type="function">
    <text evidence="2">May be involved in the metabolism of insect hormones and in the breakdown of synthetic insecticides.</text>
</comment>
<evidence type="ECO:0000256" key="12">
    <source>
        <dbReference type="RuleBase" id="RU000461"/>
    </source>
</evidence>
<dbReference type="GO" id="GO:0016705">
    <property type="term" value="F:oxidoreductase activity, acting on paired donors, with incorporation or reduction of molecular oxygen"/>
    <property type="evidence" value="ECO:0007669"/>
    <property type="project" value="InterPro"/>
</dbReference>
<dbReference type="GO" id="GO:0004497">
    <property type="term" value="F:monooxygenase activity"/>
    <property type="evidence" value="ECO:0007669"/>
    <property type="project" value="UniProtKB-KW"/>
</dbReference>
<keyword evidence="10 12" id="KW-0503">Monooxygenase</keyword>
<comment type="subcellular location">
    <subcellularLocation>
        <location evidence="4">Endoplasmic reticulum membrane</location>
        <topology evidence="4">Peripheral membrane protein</topology>
    </subcellularLocation>
    <subcellularLocation>
        <location evidence="3">Microsome membrane</location>
        <topology evidence="3">Peripheral membrane protein</topology>
    </subcellularLocation>
</comment>
<evidence type="ECO:0000313" key="14">
    <source>
        <dbReference type="Proteomes" id="UP000801492"/>
    </source>
</evidence>
<name>A0A8K0GM87_IGNLU</name>
<sequence length="132" mass="14730">MRIYPPAPIIGRSVTEDVDLGDFILPAGISLAIGIIGTHRDPEIWPNPMMFDPDRFLPKEVAKRHPCSYIPFSVGPRNCIGVKFAMMEMKVLVATILRSYKISTSISPENMKLSLEIVSKIIGGYNISIKKR</sequence>
<dbReference type="GO" id="GO:0005506">
    <property type="term" value="F:iron ion binding"/>
    <property type="evidence" value="ECO:0007669"/>
    <property type="project" value="InterPro"/>
</dbReference>
<reference evidence="13" key="1">
    <citation type="submission" date="2019-08" db="EMBL/GenBank/DDBJ databases">
        <title>The genome of the North American firefly Photinus pyralis.</title>
        <authorList>
            <consortium name="Photinus pyralis genome working group"/>
            <person name="Fallon T.R."/>
            <person name="Sander Lower S.E."/>
            <person name="Weng J.-K."/>
        </authorList>
    </citation>
    <scope>NUCLEOTIDE SEQUENCE</scope>
    <source>
        <strain evidence="13">TRF0915ILg1</strain>
        <tissue evidence="13">Whole body</tissue>
    </source>
</reference>
<dbReference type="InterPro" id="IPR036396">
    <property type="entry name" value="Cyt_P450_sf"/>
</dbReference>
<keyword evidence="8 12" id="KW-0560">Oxidoreductase</keyword>
<evidence type="ECO:0000256" key="5">
    <source>
        <dbReference type="ARBA" id="ARBA00010617"/>
    </source>
</evidence>
<dbReference type="OrthoDB" id="1470350at2759"/>
<protein>
    <recommendedName>
        <fullName evidence="15">Cytochrome P450</fullName>
    </recommendedName>
</protein>
<dbReference type="InterPro" id="IPR002403">
    <property type="entry name" value="Cyt_P450_E_grp-IV"/>
</dbReference>
<comment type="similarity">
    <text evidence="5 12">Belongs to the cytochrome P450 family.</text>
</comment>
<dbReference type="Gene3D" id="1.10.630.10">
    <property type="entry name" value="Cytochrome P450"/>
    <property type="match status" value="1"/>
</dbReference>
<dbReference type="InterPro" id="IPR050196">
    <property type="entry name" value="Cytochrome_P450_Monoox"/>
</dbReference>
<evidence type="ECO:0000256" key="10">
    <source>
        <dbReference type="ARBA" id="ARBA00023033"/>
    </source>
</evidence>
<keyword evidence="6 11" id="KW-0349">Heme</keyword>
<evidence type="ECO:0000256" key="8">
    <source>
        <dbReference type="ARBA" id="ARBA00023002"/>
    </source>
</evidence>
<evidence type="ECO:0000256" key="3">
    <source>
        <dbReference type="ARBA" id="ARBA00004174"/>
    </source>
</evidence>
<organism evidence="13 14">
    <name type="scientific">Ignelater luminosus</name>
    <name type="common">Cucubano</name>
    <name type="synonym">Pyrophorus luminosus</name>
    <dbReference type="NCBI Taxonomy" id="2038154"/>
    <lineage>
        <taxon>Eukaryota</taxon>
        <taxon>Metazoa</taxon>
        <taxon>Ecdysozoa</taxon>
        <taxon>Arthropoda</taxon>
        <taxon>Hexapoda</taxon>
        <taxon>Insecta</taxon>
        <taxon>Pterygota</taxon>
        <taxon>Neoptera</taxon>
        <taxon>Endopterygota</taxon>
        <taxon>Coleoptera</taxon>
        <taxon>Polyphaga</taxon>
        <taxon>Elateriformia</taxon>
        <taxon>Elateroidea</taxon>
        <taxon>Elateridae</taxon>
        <taxon>Agrypninae</taxon>
        <taxon>Pyrophorini</taxon>
        <taxon>Ignelater</taxon>
    </lineage>
</organism>
<dbReference type="GO" id="GO:0005789">
    <property type="term" value="C:endoplasmic reticulum membrane"/>
    <property type="evidence" value="ECO:0007669"/>
    <property type="project" value="UniProtKB-SubCell"/>
</dbReference>
<keyword evidence="14" id="KW-1185">Reference proteome</keyword>
<accession>A0A8K0GM87</accession>
<evidence type="ECO:0000256" key="11">
    <source>
        <dbReference type="PIRSR" id="PIRSR602403-1"/>
    </source>
</evidence>
<dbReference type="InterPro" id="IPR017972">
    <property type="entry name" value="Cyt_P450_CS"/>
</dbReference>
<dbReference type="EMBL" id="VTPC01000692">
    <property type="protein sequence ID" value="KAF2904726.1"/>
    <property type="molecule type" value="Genomic_DNA"/>
</dbReference>
<evidence type="ECO:0000313" key="13">
    <source>
        <dbReference type="EMBL" id="KAF2904726.1"/>
    </source>
</evidence>
<evidence type="ECO:0000256" key="6">
    <source>
        <dbReference type="ARBA" id="ARBA00022617"/>
    </source>
</evidence>
<dbReference type="InterPro" id="IPR001128">
    <property type="entry name" value="Cyt_P450"/>
</dbReference>
<dbReference type="PANTHER" id="PTHR24291:SF50">
    <property type="entry name" value="BIFUNCTIONAL ALBAFLAVENONE MONOOXYGENASE_TERPENE SYNTHASE"/>
    <property type="match status" value="1"/>
</dbReference>
<dbReference type="Pfam" id="PF00067">
    <property type="entry name" value="p450"/>
    <property type="match status" value="1"/>
</dbReference>
<keyword evidence="9 11" id="KW-0408">Iron</keyword>
<comment type="caution">
    <text evidence="13">The sequence shown here is derived from an EMBL/GenBank/DDBJ whole genome shotgun (WGS) entry which is preliminary data.</text>
</comment>
<keyword evidence="7 11" id="KW-0479">Metal-binding</keyword>
<gene>
    <name evidence="13" type="ORF">ILUMI_01441</name>
</gene>
<proteinExistence type="inferred from homology"/>